<dbReference type="Gene3D" id="3.30.420.10">
    <property type="entry name" value="Ribonuclease H-like superfamily/Ribonuclease H"/>
    <property type="match status" value="1"/>
</dbReference>
<name>A0A2H1VKU6_SPOFR</name>
<reference evidence="1" key="1">
    <citation type="submission" date="2016-07" db="EMBL/GenBank/DDBJ databases">
        <authorList>
            <person name="Bretaudeau A."/>
        </authorList>
    </citation>
    <scope>NUCLEOTIDE SEQUENCE</scope>
    <source>
        <strain evidence="1">Rice</strain>
        <tissue evidence="1">Whole body</tissue>
    </source>
</reference>
<dbReference type="EMBL" id="ODYU01003098">
    <property type="protein sequence ID" value="SOQ41421.1"/>
    <property type="molecule type" value="Genomic_DNA"/>
</dbReference>
<dbReference type="GO" id="GO:0003676">
    <property type="term" value="F:nucleic acid binding"/>
    <property type="evidence" value="ECO:0007669"/>
    <property type="project" value="InterPro"/>
</dbReference>
<proteinExistence type="predicted"/>
<dbReference type="AlphaFoldDB" id="A0A2H1VKU6"/>
<dbReference type="CDD" id="cd09276">
    <property type="entry name" value="Rnase_HI_RT_non_LTR"/>
    <property type="match status" value="1"/>
</dbReference>
<dbReference type="SUPFAM" id="SSF53098">
    <property type="entry name" value="Ribonuclease H-like"/>
    <property type="match status" value="1"/>
</dbReference>
<sequence length="184" mass="20650">MTGSGEGTVPCHFMRQKCSRDMYDLERGDGKAAMWSPRARARRHRWVLAGTAGGEFLIRRLVHEEQYQSHSDCVVRIFTDGSKIEGKVGAAYSVWNRDHPGQRDQSPEITVYQAELLALKEAVEERLHDGVLQTIANHSALHPATRVALRRCADRSKCSLFWIKAHAGLEGNERANVLEEEAGL</sequence>
<dbReference type="InterPro" id="IPR012337">
    <property type="entry name" value="RNaseH-like_sf"/>
</dbReference>
<dbReference type="InterPro" id="IPR036397">
    <property type="entry name" value="RNaseH_sf"/>
</dbReference>
<protein>
    <submittedName>
        <fullName evidence="1">SFRICE_008568</fullName>
    </submittedName>
</protein>
<evidence type="ECO:0000313" key="1">
    <source>
        <dbReference type="EMBL" id="SOQ41421.1"/>
    </source>
</evidence>
<organism evidence="1">
    <name type="scientific">Spodoptera frugiperda</name>
    <name type="common">Fall armyworm</name>
    <dbReference type="NCBI Taxonomy" id="7108"/>
    <lineage>
        <taxon>Eukaryota</taxon>
        <taxon>Metazoa</taxon>
        <taxon>Ecdysozoa</taxon>
        <taxon>Arthropoda</taxon>
        <taxon>Hexapoda</taxon>
        <taxon>Insecta</taxon>
        <taxon>Pterygota</taxon>
        <taxon>Neoptera</taxon>
        <taxon>Endopterygota</taxon>
        <taxon>Lepidoptera</taxon>
        <taxon>Glossata</taxon>
        <taxon>Ditrysia</taxon>
        <taxon>Noctuoidea</taxon>
        <taxon>Noctuidae</taxon>
        <taxon>Amphipyrinae</taxon>
        <taxon>Spodoptera</taxon>
    </lineage>
</organism>
<accession>A0A2H1VKU6</accession>
<gene>
    <name evidence="1" type="ORF">SFRICE_008568</name>
</gene>